<gene>
    <name evidence="2" type="ORF">GZ77_02710</name>
</gene>
<feature type="region of interest" description="Disordered" evidence="1">
    <location>
        <begin position="1"/>
        <end position="67"/>
    </location>
</feature>
<feature type="region of interest" description="Disordered" evidence="1">
    <location>
        <begin position="88"/>
        <end position="209"/>
    </location>
</feature>
<evidence type="ECO:0000313" key="3">
    <source>
        <dbReference type="Proteomes" id="UP000028006"/>
    </source>
</evidence>
<comment type="caution">
    <text evidence="2">The sequence shown here is derived from an EMBL/GenBank/DDBJ whole genome shotgun (WGS) entry which is preliminary data.</text>
</comment>
<evidence type="ECO:0000313" key="2">
    <source>
        <dbReference type="EMBL" id="KEQ15546.1"/>
    </source>
</evidence>
<organism evidence="2 3">
    <name type="scientific">Endozoicomonas montiporae</name>
    <dbReference type="NCBI Taxonomy" id="1027273"/>
    <lineage>
        <taxon>Bacteria</taxon>
        <taxon>Pseudomonadati</taxon>
        <taxon>Pseudomonadota</taxon>
        <taxon>Gammaproteobacteria</taxon>
        <taxon>Oceanospirillales</taxon>
        <taxon>Endozoicomonadaceae</taxon>
        <taxon>Endozoicomonas</taxon>
    </lineage>
</organism>
<dbReference type="AlphaFoldDB" id="A0A081NAS3"/>
<accession>A0A081NAS3</accession>
<feature type="compositionally biased region" description="Polar residues" evidence="1">
    <location>
        <begin position="187"/>
        <end position="205"/>
    </location>
</feature>
<keyword evidence="3" id="KW-1185">Reference proteome</keyword>
<sequence>MSGSPINNTTESFNRSSLEPSVKKSVKSQVGEGLGGKKIAVEPKPTRYISSSQSKAPNKPSDNKVPTLMLCERMTKVIPDPACKVLLSHKKPSQILKDNQSGTVPKSEEKPSVATASKTKPQPAKKSLLPQRPKTQGQRPTPSDPSLKPKLKPKPKIKPDLPPKPGQKSQSSAKTQNSEKSPGARAQTWNVELQSSGSADKTASLSRVRELKVLPEQTEPDDSSIDTNMDIPDLVPSGRGQIKEAELPKGIAKTVAAGLKATDQKSLKVAFTNYTREVMDYVKQHCQGNPPAELQEAFYNGMIELGTHGDYLKSISFTVEGVTRTKPRNKKKLALLAATVFQIQKAGNEKDEAMVGSTTSTLIRKGLIKKENLEFLYKTCMGLEPVSGIALRADLKNTLKDVAKTRTKLSATNLSDDDRNRLKADLQNKTSGVKSLLNMIKAHDQVMGEGQMRSLDDVWDENYSLLEDRLTKRLKKKLKSYHGRAIRPESRKAFLDADKIMAAAESELAKDAKGTARGQKKLLEQGRTLQSLTDEVLAERKRGIKAILTDAIKAYRNK</sequence>
<evidence type="ECO:0000256" key="1">
    <source>
        <dbReference type="SAM" id="MobiDB-lite"/>
    </source>
</evidence>
<dbReference type="Proteomes" id="UP000028006">
    <property type="component" value="Unassembled WGS sequence"/>
</dbReference>
<dbReference type="RefSeq" id="WP_034872827.1">
    <property type="nucleotide sequence ID" value="NZ_JOKG01000001.1"/>
</dbReference>
<reference evidence="2 3" key="1">
    <citation type="submission" date="2014-06" db="EMBL/GenBank/DDBJ databases">
        <title>Whole Genome Sequences of Three Symbiotic Endozoicomonas Bacteria.</title>
        <authorList>
            <person name="Neave M.J."/>
            <person name="Apprill A."/>
            <person name="Voolstra C.R."/>
        </authorList>
    </citation>
    <scope>NUCLEOTIDE SEQUENCE [LARGE SCALE GENOMIC DNA]</scope>
    <source>
        <strain evidence="2 3">LMG 24815</strain>
    </source>
</reference>
<protein>
    <submittedName>
        <fullName evidence="2">Uncharacterized protein</fullName>
    </submittedName>
</protein>
<feature type="compositionally biased region" description="Polar residues" evidence="1">
    <location>
        <begin position="1"/>
        <end position="19"/>
    </location>
</feature>
<proteinExistence type="predicted"/>
<feature type="compositionally biased region" description="Polar residues" evidence="1">
    <location>
        <begin position="167"/>
        <end position="180"/>
    </location>
</feature>
<feature type="region of interest" description="Disordered" evidence="1">
    <location>
        <begin position="215"/>
        <end position="234"/>
    </location>
</feature>
<dbReference type="EMBL" id="JOKG01000001">
    <property type="protein sequence ID" value="KEQ15546.1"/>
    <property type="molecule type" value="Genomic_DNA"/>
</dbReference>
<name>A0A081NAS3_9GAMM</name>